<protein>
    <submittedName>
        <fullName evidence="2">Geranylgeranyl pyrophosphate synthetase</fullName>
    </submittedName>
</protein>
<accession>A0AAD9HGU4</accession>
<dbReference type="PANTHER" id="PTHR35179:SF2">
    <property type="entry name" value="START DOMAIN-CONTAINING PROTEIN"/>
    <property type="match status" value="1"/>
</dbReference>
<dbReference type="PANTHER" id="PTHR35179">
    <property type="entry name" value="PROTEIN CBG02620"/>
    <property type="match status" value="1"/>
</dbReference>
<keyword evidence="3" id="KW-1185">Reference proteome</keyword>
<dbReference type="AlphaFoldDB" id="A0AAD9HGU4"/>
<sequence length="461" mass="51366">MYRQKKYSQFQSKPRWRQPEPEALSPAPPFGSLVETIGIAELSGPAAQFKASARVTNCELVASYNWLDKTAPSIMIPGAPPRWTPLAKPRQLAEDSGVYYRDKNAARYPAHPMEPTAQAVMAMHPEPFKMPVDIVGCGSTIGSLLRFIRGDERQFRMLVEVVGGAVHLIRRENSPTETIPSVRGYGHTFPEAYTTWDAGVRGSASHQRVLRYDFGGLSCIVRHEGDGYLEDKLESLPDEGGAVTSEECSVDALIQGLDASEMKTKSPSHSSPLRSQVGGFLVPQTAVFELKTRSMFRKDQDFLGEELPRLWVAQMPNFILAYHQRGVFTEIEVMDVAEKVKVWEKSMQRELSQLAALLHRIVDLAHASRDGRLEVSRQELSRLHVLEQSPELPLAFSGDMMAKWEDWLDPDGNCRVSGGGADRRGDDAEGKEAEDEFSWAVGDDDYTACSEKCSYCGKCTY</sequence>
<evidence type="ECO:0000256" key="1">
    <source>
        <dbReference type="SAM" id="MobiDB-lite"/>
    </source>
</evidence>
<dbReference type="EMBL" id="MU842875">
    <property type="protein sequence ID" value="KAK2028660.1"/>
    <property type="molecule type" value="Genomic_DNA"/>
</dbReference>
<evidence type="ECO:0000313" key="3">
    <source>
        <dbReference type="Proteomes" id="UP001232148"/>
    </source>
</evidence>
<comment type="caution">
    <text evidence="2">The sequence shown here is derived from an EMBL/GenBank/DDBJ whole genome shotgun (WGS) entry which is preliminary data.</text>
</comment>
<organism evidence="2 3">
    <name type="scientific">Colletotrichum zoysiae</name>
    <dbReference type="NCBI Taxonomy" id="1216348"/>
    <lineage>
        <taxon>Eukaryota</taxon>
        <taxon>Fungi</taxon>
        <taxon>Dikarya</taxon>
        <taxon>Ascomycota</taxon>
        <taxon>Pezizomycotina</taxon>
        <taxon>Sordariomycetes</taxon>
        <taxon>Hypocreomycetidae</taxon>
        <taxon>Glomerellales</taxon>
        <taxon>Glomerellaceae</taxon>
        <taxon>Colletotrichum</taxon>
        <taxon>Colletotrichum graminicola species complex</taxon>
    </lineage>
</organism>
<name>A0AAD9HGU4_9PEZI</name>
<gene>
    <name evidence="2" type="ORF">LX32DRAFT_393024</name>
</gene>
<evidence type="ECO:0000313" key="2">
    <source>
        <dbReference type="EMBL" id="KAK2028660.1"/>
    </source>
</evidence>
<feature type="region of interest" description="Disordered" evidence="1">
    <location>
        <begin position="1"/>
        <end position="28"/>
    </location>
</feature>
<proteinExistence type="predicted"/>
<reference evidence="2" key="1">
    <citation type="submission" date="2021-06" db="EMBL/GenBank/DDBJ databases">
        <title>Comparative genomics, transcriptomics and evolutionary studies reveal genomic signatures of adaptation to plant cell wall in hemibiotrophic fungi.</title>
        <authorList>
            <consortium name="DOE Joint Genome Institute"/>
            <person name="Baroncelli R."/>
            <person name="Diaz J.F."/>
            <person name="Benocci T."/>
            <person name="Peng M."/>
            <person name="Battaglia E."/>
            <person name="Haridas S."/>
            <person name="Andreopoulos W."/>
            <person name="Labutti K."/>
            <person name="Pangilinan J."/>
            <person name="Floch G.L."/>
            <person name="Makela M.R."/>
            <person name="Henrissat B."/>
            <person name="Grigoriev I.V."/>
            <person name="Crouch J.A."/>
            <person name="De Vries R.P."/>
            <person name="Sukno S.A."/>
            <person name="Thon M.R."/>
        </authorList>
    </citation>
    <scope>NUCLEOTIDE SEQUENCE</scope>
    <source>
        <strain evidence="2">MAFF235873</strain>
    </source>
</reference>
<dbReference type="Proteomes" id="UP001232148">
    <property type="component" value="Unassembled WGS sequence"/>
</dbReference>